<dbReference type="InterPro" id="IPR044068">
    <property type="entry name" value="CB"/>
</dbReference>
<dbReference type="AlphaFoldDB" id="A0A1H9X3K9"/>
<dbReference type="eggNOG" id="COG4974">
    <property type="taxonomic scope" value="Bacteria"/>
</dbReference>
<evidence type="ECO:0000256" key="1">
    <source>
        <dbReference type="ARBA" id="ARBA00003283"/>
    </source>
</evidence>
<keyword evidence="5" id="KW-0233">DNA recombination</keyword>
<dbReference type="PROSITE" id="PS51900">
    <property type="entry name" value="CB"/>
    <property type="match status" value="1"/>
</dbReference>
<dbReference type="InterPro" id="IPR010998">
    <property type="entry name" value="Integrase_recombinase_N"/>
</dbReference>
<dbReference type="InterPro" id="IPR050090">
    <property type="entry name" value="Tyrosine_recombinase_XerCD"/>
</dbReference>
<evidence type="ECO:0000256" key="2">
    <source>
        <dbReference type="ARBA" id="ARBA00008857"/>
    </source>
</evidence>
<name>A0A1H9X3K9_BUTFI</name>
<dbReference type="Gene3D" id="1.10.150.130">
    <property type="match status" value="1"/>
</dbReference>
<dbReference type="GO" id="GO:0015074">
    <property type="term" value="P:DNA integration"/>
    <property type="evidence" value="ECO:0007669"/>
    <property type="project" value="UniProtKB-KW"/>
</dbReference>
<dbReference type="OrthoDB" id="9801717at2"/>
<reference evidence="9 10" key="1">
    <citation type="submission" date="2016-10" db="EMBL/GenBank/DDBJ databases">
        <authorList>
            <person name="de Groot N.N."/>
        </authorList>
    </citation>
    <scope>NUCLEOTIDE SEQUENCE [LARGE SCALE GENOMIC DNA]</scope>
    <source>
        <strain evidence="9 10">AR40</strain>
    </source>
</reference>
<dbReference type="InterPro" id="IPR013762">
    <property type="entry name" value="Integrase-like_cat_sf"/>
</dbReference>
<evidence type="ECO:0000256" key="4">
    <source>
        <dbReference type="ARBA" id="ARBA00023125"/>
    </source>
</evidence>
<evidence type="ECO:0000313" key="10">
    <source>
        <dbReference type="Proteomes" id="UP000182584"/>
    </source>
</evidence>
<feature type="domain" description="Tyr recombinase" evidence="7">
    <location>
        <begin position="106"/>
        <end position="290"/>
    </location>
</feature>
<keyword evidence="4 6" id="KW-0238">DNA-binding</keyword>
<dbReference type="GO" id="GO:0003677">
    <property type="term" value="F:DNA binding"/>
    <property type="evidence" value="ECO:0007669"/>
    <property type="project" value="UniProtKB-UniRule"/>
</dbReference>
<evidence type="ECO:0000256" key="3">
    <source>
        <dbReference type="ARBA" id="ARBA00022908"/>
    </source>
</evidence>
<dbReference type="Pfam" id="PF00589">
    <property type="entry name" value="Phage_integrase"/>
    <property type="match status" value="1"/>
</dbReference>
<evidence type="ECO:0000259" key="8">
    <source>
        <dbReference type="PROSITE" id="PS51900"/>
    </source>
</evidence>
<accession>A0A1H9X3K9</accession>
<evidence type="ECO:0000313" key="9">
    <source>
        <dbReference type="EMBL" id="SES40720.1"/>
    </source>
</evidence>
<keyword evidence="3" id="KW-0229">DNA integration</keyword>
<sequence>MEEAIDEFIRYLSFVKEAKENSLVSYRRDLMRLLFFMRKESINSWSEVTEDQLYSYVRSMNEKLMADTTISRHISTIRSFWHFMVESGELENDITEGLKAPHIEKSLPKILTEREIAMLLEQPDINTPKGKRDKAMLELLFATGIRASEITRLRIDDIEFRLNCIDFKNFGQDRIVPFGQHARGAIMDYLKGGRLNLLGDTVDEGILFLSATGGKAMSRQGVWKMIKKYGKMAGIKADITPFSIRHTFASHMIENGADIQVVQEMLGHTDIASTQRYADNKHNYIREIYQRTQPR</sequence>
<evidence type="ECO:0000256" key="5">
    <source>
        <dbReference type="ARBA" id="ARBA00023172"/>
    </source>
</evidence>
<protein>
    <submittedName>
        <fullName evidence="9">Integrase/recombinase XerD</fullName>
    </submittedName>
</protein>
<dbReference type="EMBL" id="FOGJ01000042">
    <property type="protein sequence ID" value="SES40720.1"/>
    <property type="molecule type" value="Genomic_DNA"/>
</dbReference>
<dbReference type="PROSITE" id="PS51898">
    <property type="entry name" value="TYR_RECOMBINASE"/>
    <property type="match status" value="1"/>
</dbReference>
<evidence type="ECO:0000259" key="7">
    <source>
        <dbReference type="PROSITE" id="PS51898"/>
    </source>
</evidence>
<dbReference type="PANTHER" id="PTHR30349">
    <property type="entry name" value="PHAGE INTEGRASE-RELATED"/>
    <property type="match status" value="1"/>
</dbReference>
<dbReference type="SUPFAM" id="SSF56349">
    <property type="entry name" value="DNA breaking-rejoining enzymes"/>
    <property type="match status" value="1"/>
</dbReference>
<gene>
    <name evidence="9" type="ORF">SAMN04487884_14210</name>
</gene>
<dbReference type="Gene3D" id="1.10.443.10">
    <property type="entry name" value="Intergrase catalytic core"/>
    <property type="match status" value="1"/>
</dbReference>
<dbReference type="Pfam" id="PF02899">
    <property type="entry name" value="Phage_int_SAM_1"/>
    <property type="match status" value="1"/>
</dbReference>
<dbReference type="RefSeq" id="WP_027216661.1">
    <property type="nucleotide sequence ID" value="NZ_FOGJ01000042.1"/>
</dbReference>
<comment type="function">
    <text evidence="1">Site-specific tyrosine recombinase, which acts by catalyzing the cutting and rejoining of the recombining DNA molecules.</text>
</comment>
<proteinExistence type="inferred from homology"/>
<dbReference type="InterPro" id="IPR002104">
    <property type="entry name" value="Integrase_catalytic"/>
</dbReference>
<dbReference type="Proteomes" id="UP000182584">
    <property type="component" value="Unassembled WGS sequence"/>
</dbReference>
<organism evidence="9 10">
    <name type="scientific">Butyrivibrio fibrisolvens</name>
    <dbReference type="NCBI Taxonomy" id="831"/>
    <lineage>
        <taxon>Bacteria</taxon>
        <taxon>Bacillati</taxon>
        <taxon>Bacillota</taxon>
        <taxon>Clostridia</taxon>
        <taxon>Lachnospirales</taxon>
        <taxon>Lachnospiraceae</taxon>
        <taxon>Butyrivibrio</taxon>
    </lineage>
</organism>
<comment type="similarity">
    <text evidence="2">Belongs to the 'phage' integrase family.</text>
</comment>
<dbReference type="InterPro" id="IPR011010">
    <property type="entry name" value="DNA_brk_join_enz"/>
</dbReference>
<dbReference type="InterPro" id="IPR004107">
    <property type="entry name" value="Integrase_SAM-like_N"/>
</dbReference>
<dbReference type="GO" id="GO:0006310">
    <property type="term" value="P:DNA recombination"/>
    <property type="evidence" value="ECO:0007669"/>
    <property type="project" value="UniProtKB-KW"/>
</dbReference>
<evidence type="ECO:0000256" key="6">
    <source>
        <dbReference type="PROSITE-ProRule" id="PRU01248"/>
    </source>
</evidence>
<feature type="domain" description="Core-binding (CB)" evidence="8">
    <location>
        <begin position="1"/>
        <end position="85"/>
    </location>
</feature>
<dbReference type="PANTHER" id="PTHR30349:SF81">
    <property type="entry name" value="TYROSINE RECOMBINASE XERC"/>
    <property type="match status" value="1"/>
</dbReference>